<dbReference type="Proteomes" id="UP000703661">
    <property type="component" value="Unassembled WGS sequence"/>
</dbReference>
<proteinExistence type="predicted"/>
<dbReference type="EMBL" id="JAAAID010000285">
    <property type="protein sequence ID" value="KAG0019456.1"/>
    <property type="molecule type" value="Genomic_DNA"/>
</dbReference>
<dbReference type="AlphaFoldDB" id="A0A9P6N0L6"/>
<accession>A0A9P6N0L6</accession>
<organism evidence="1 2">
    <name type="scientific">Entomortierella chlamydospora</name>
    <dbReference type="NCBI Taxonomy" id="101097"/>
    <lineage>
        <taxon>Eukaryota</taxon>
        <taxon>Fungi</taxon>
        <taxon>Fungi incertae sedis</taxon>
        <taxon>Mucoromycota</taxon>
        <taxon>Mortierellomycotina</taxon>
        <taxon>Mortierellomycetes</taxon>
        <taxon>Mortierellales</taxon>
        <taxon>Mortierellaceae</taxon>
        <taxon>Entomortierella</taxon>
    </lineage>
</organism>
<evidence type="ECO:0000313" key="1">
    <source>
        <dbReference type="EMBL" id="KAG0019456.1"/>
    </source>
</evidence>
<gene>
    <name evidence="1" type="ORF">BGZ80_005796</name>
</gene>
<reference evidence="1" key="1">
    <citation type="journal article" date="2020" name="Fungal Divers.">
        <title>Resolving the Mortierellaceae phylogeny through synthesis of multi-gene phylogenetics and phylogenomics.</title>
        <authorList>
            <person name="Vandepol N."/>
            <person name="Liber J."/>
            <person name="Desiro A."/>
            <person name="Na H."/>
            <person name="Kennedy M."/>
            <person name="Barry K."/>
            <person name="Grigoriev I.V."/>
            <person name="Miller A.N."/>
            <person name="O'Donnell K."/>
            <person name="Stajich J.E."/>
            <person name="Bonito G."/>
        </authorList>
    </citation>
    <scope>NUCLEOTIDE SEQUENCE</scope>
    <source>
        <strain evidence="1">NRRL 2769</strain>
    </source>
</reference>
<comment type="caution">
    <text evidence="1">The sequence shown here is derived from an EMBL/GenBank/DDBJ whole genome shotgun (WGS) entry which is preliminary data.</text>
</comment>
<evidence type="ECO:0000313" key="2">
    <source>
        <dbReference type="Proteomes" id="UP000703661"/>
    </source>
</evidence>
<protein>
    <submittedName>
        <fullName evidence="1">Uncharacterized protein</fullName>
    </submittedName>
</protein>
<sequence>MPRRSLTEINAAREKVINRVFPSRKIDGGKQATEEQKSFIAGMYFGSRLTCKAISETLKIPLSSVKFIVNSYEINDTPRTLPRSGRPRKIEKRDERLSDKRTAVDFVEVVYDTCLEPYCYLQDEPTSMIPMEDGAPVHRSNIPK</sequence>
<keyword evidence="2" id="KW-1185">Reference proteome</keyword>
<name>A0A9P6N0L6_9FUNG</name>